<proteinExistence type="predicted"/>
<evidence type="ECO:0000256" key="1">
    <source>
        <dbReference type="SAM" id="MobiDB-lite"/>
    </source>
</evidence>
<organism evidence="2 3">
    <name type="scientific">Mycoemilia scoparia</name>
    <dbReference type="NCBI Taxonomy" id="417184"/>
    <lineage>
        <taxon>Eukaryota</taxon>
        <taxon>Fungi</taxon>
        <taxon>Fungi incertae sedis</taxon>
        <taxon>Zoopagomycota</taxon>
        <taxon>Kickxellomycotina</taxon>
        <taxon>Kickxellomycetes</taxon>
        <taxon>Kickxellales</taxon>
        <taxon>Kickxellaceae</taxon>
        <taxon>Mycoemilia</taxon>
    </lineage>
</organism>
<feature type="compositionally biased region" description="Basic residues" evidence="1">
    <location>
        <begin position="104"/>
        <end position="124"/>
    </location>
</feature>
<protein>
    <submittedName>
        <fullName evidence="2">Uncharacterized protein</fullName>
    </submittedName>
</protein>
<accession>A0A9W7ZM63</accession>
<feature type="compositionally biased region" description="Basic and acidic residues" evidence="1">
    <location>
        <begin position="138"/>
        <end position="156"/>
    </location>
</feature>
<sequence>MGQIWPCKDEQNTINTFLRSDSWSSTAVFSSTNPSFCTVSVATSMKFTTSALALSAAILQITSFGVVNSAPLIGQLIGAAKDVACVPVGIIPVIGQVACPSNHRPARPHRPHHHHHHHRPHRPRPVPVPVPVVPIPKPESKPDPKPEPTTTTEKEPNPTSSLPSVDTSKYTSELLKNNPEMIAIAENDTTFTINPQTQAAIAKFATEIGDATAGFVSIPKGTNRDRYEAFHRLVEITDNANRLDDNPEDTAAFEMIREWFARAQGNYPNSV</sequence>
<feature type="region of interest" description="Disordered" evidence="1">
    <location>
        <begin position="101"/>
        <end position="167"/>
    </location>
</feature>
<feature type="compositionally biased region" description="Pro residues" evidence="1">
    <location>
        <begin position="125"/>
        <end position="137"/>
    </location>
</feature>
<gene>
    <name evidence="2" type="ORF">H4219_005984</name>
</gene>
<reference evidence="2" key="1">
    <citation type="submission" date="2022-07" db="EMBL/GenBank/DDBJ databases">
        <title>Phylogenomic reconstructions and comparative analyses of Kickxellomycotina fungi.</title>
        <authorList>
            <person name="Reynolds N.K."/>
            <person name="Stajich J.E."/>
            <person name="Barry K."/>
            <person name="Grigoriev I.V."/>
            <person name="Crous P."/>
            <person name="Smith M.E."/>
        </authorList>
    </citation>
    <scope>NUCLEOTIDE SEQUENCE</scope>
    <source>
        <strain evidence="2">NBRC 100468</strain>
    </source>
</reference>
<dbReference type="EMBL" id="JANBPU010000465">
    <property type="protein sequence ID" value="KAJ1911293.1"/>
    <property type="molecule type" value="Genomic_DNA"/>
</dbReference>
<dbReference type="Proteomes" id="UP001150538">
    <property type="component" value="Unassembled WGS sequence"/>
</dbReference>
<comment type="caution">
    <text evidence="2">The sequence shown here is derived from an EMBL/GenBank/DDBJ whole genome shotgun (WGS) entry which is preliminary data.</text>
</comment>
<name>A0A9W7ZM63_9FUNG</name>
<dbReference type="AlphaFoldDB" id="A0A9W7ZM63"/>
<evidence type="ECO:0000313" key="2">
    <source>
        <dbReference type="EMBL" id="KAJ1911293.1"/>
    </source>
</evidence>
<keyword evidence="3" id="KW-1185">Reference proteome</keyword>
<evidence type="ECO:0000313" key="3">
    <source>
        <dbReference type="Proteomes" id="UP001150538"/>
    </source>
</evidence>